<dbReference type="EMBL" id="AVOT02137869">
    <property type="protein sequence ID" value="MBW0590321.1"/>
    <property type="molecule type" value="Genomic_DNA"/>
</dbReference>
<evidence type="ECO:0000313" key="3">
    <source>
        <dbReference type="Proteomes" id="UP000765509"/>
    </source>
</evidence>
<feature type="region of interest" description="Disordered" evidence="1">
    <location>
        <begin position="1"/>
        <end position="68"/>
    </location>
</feature>
<gene>
    <name evidence="2" type="ORF">O181_130036</name>
</gene>
<protein>
    <submittedName>
        <fullName evidence="2">Uncharacterized protein</fullName>
    </submittedName>
</protein>
<dbReference type="AlphaFoldDB" id="A0A9Q3L205"/>
<feature type="compositionally biased region" description="Polar residues" evidence="1">
    <location>
        <begin position="116"/>
        <end position="135"/>
    </location>
</feature>
<accession>A0A9Q3L205</accession>
<reference evidence="2" key="1">
    <citation type="submission" date="2021-03" db="EMBL/GenBank/DDBJ databases">
        <title>Draft genome sequence of rust myrtle Austropuccinia psidii MF-1, a brazilian biotype.</title>
        <authorList>
            <person name="Quecine M.C."/>
            <person name="Pachon D.M.R."/>
            <person name="Bonatelli M.L."/>
            <person name="Correr F.H."/>
            <person name="Franceschini L.M."/>
            <person name="Leite T.F."/>
            <person name="Margarido G.R.A."/>
            <person name="Almeida C.A."/>
            <person name="Ferrarezi J.A."/>
            <person name="Labate C.A."/>
        </authorList>
    </citation>
    <scope>NUCLEOTIDE SEQUENCE</scope>
    <source>
        <strain evidence="2">MF-1</strain>
    </source>
</reference>
<feature type="region of interest" description="Disordered" evidence="1">
    <location>
        <begin position="116"/>
        <end position="146"/>
    </location>
</feature>
<feature type="compositionally biased region" description="Polar residues" evidence="1">
    <location>
        <begin position="58"/>
        <end position="68"/>
    </location>
</feature>
<proteinExistence type="predicted"/>
<feature type="compositionally biased region" description="Acidic residues" evidence="1">
    <location>
        <begin position="42"/>
        <end position="52"/>
    </location>
</feature>
<name>A0A9Q3L205_9BASI</name>
<organism evidence="2 3">
    <name type="scientific">Austropuccinia psidii MF-1</name>
    <dbReference type="NCBI Taxonomy" id="1389203"/>
    <lineage>
        <taxon>Eukaryota</taxon>
        <taxon>Fungi</taxon>
        <taxon>Dikarya</taxon>
        <taxon>Basidiomycota</taxon>
        <taxon>Pucciniomycotina</taxon>
        <taxon>Pucciniomycetes</taxon>
        <taxon>Pucciniales</taxon>
        <taxon>Sphaerophragmiaceae</taxon>
        <taxon>Austropuccinia</taxon>
    </lineage>
</organism>
<dbReference type="Proteomes" id="UP000765509">
    <property type="component" value="Unassembled WGS sequence"/>
</dbReference>
<comment type="caution">
    <text evidence="2">The sequence shown here is derived from an EMBL/GenBank/DDBJ whole genome shotgun (WGS) entry which is preliminary data.</text>
</comment>
<sequence>MTGSDKPEVASSEVSISRINTEGVVKRRRQIANSPTEPNSEGSDELEGEEVEVILNSAGHQSSTSISQPAAKIFQSQVIPSTPRNFQPVLSTIPSSIPPPSPSPFLVLKVRPSTIPHSRNSSMVTSQQLQPVASSSRRKEDHSPLPFPAAQVFQQRECWPIPTNREDPNMENEIQDAVARLSRRVDRNSREVIMYANDRAICEP</sequence>
<keyword evidence="3" id="KW-1185">Reference proteome</keyword>
<evidence type="ECO:0000256" key="1">
    <source>
        <dbReference type="SAM" id="MobiDB-lite"/>
    </source>
</evidence>
<evidence type="ECO:0000313" key="2">
    <source>
        <dbReference type="EMBL" id="MBW0590321.1"/>
    </source>
</evidence>